<dbReference type="PANTHER" id="PTHR45667">
    <property type="entry name" value="S-ADENOSYLMETHIONINE MITOCHONDRIAL CARRIER PROTEIN"/>
    <property type="match status" value="1"/>
</dbReference>
<evidence type="ECO:0008006" key="15">
    <source>
        <dbReference type="Google" id="ProtNLM"/>
    </source>
</evidence>
<dbReference type="InterPro" id="IPR023395">
    <property type="entry name" value="MCP_dom_sf"/>
</dbReference>
<comment type="subcellular location">
    <subcellularLocation>
        <location evidence="1">Mitochondrion inner membrane</location>
        <topology evidence="1">Multi-pass membrane protein</topology>
    </subcellularLocation>
</comment>
<dbReference type="RefSeq" id="XP_003684952.1">
    <property type="nucleotide sequence ID" value="XM_003684904.1"/>
</dbReference>
<dbReference type="eggNOG" id="KOG0770">
    <property type="taxonomic scope" value="Eukaryota"/>
</dbReference>
<evidence type="ECO:0000256" key="12">
    <source>
        <dbReference type="SAM" id="MobiDB-lite"/>
    </source>
</evidence>
<dbReference type="PROSITE" id="PS50920">
    <property type="entry name" value="SOLCAR"/>
    <property type="match status" value="3"/>
</dbReference>
<keyword evidence="4 10" id="KW-0812">Transmembrane</keyword>
<comment type="similarity">
    <text evidence="2 11">Belongs to the mitochondrial carrier (TC 2.A.29) family.</text>
</comment>
<feature type="compositionally biased region" description="Basic and acidic residues" evidence="12">
    <location>
        <begin position="47"/>
        <end position="56"/>
    </location>
</feature>
<evidence type="ECO:0000256" key="9">
    <source>
        <dbReference type="ARBA" id="ARBA00023136"/>
    </source>
</evidence>
<feature type="repeat" description="Solcar" evidence="10">
    <location>
        <begin position="58"/>
        <end position="145"/>
    </location>
</feature>
<evidence type="ECO:0000256" key="7">
    <source>
        <dbReference type="ARBA" id="ARBA00022989"/>
    </source>
</evidence>
<proteinExistence type="inferred from homology"/>
<dbReference type="Gene3D" id="1.50.40.10">
    <property type="entry name" value="Mitochondrial carrier domain"/>
    <property type="match status" value="2"/>
</dbReference>
<evidence type="ECO:0000256" key="8">
    <source>
        <dbReference type="ARBA" id="ARBA00023128"/>
    </source>
</evidence>
<reference evidence="13 14" key="1">
    <citation type="journal article" date="2011" name="Proc. Natl. Acad. Sci. U.S.A.">
        <title>Evolutionary erosion of yeast sex chromosomes by mating-type switching accidents.</title>
        <authorList>
            <person name="Gordon J.L."/>
            <person name="Armisen D."/>
            <person name="Proux-Wera E."/>
            <person name="Oheigeartaigh S.S."/>
            <person name="Byrne K.P."/>
            <person name="Wolfe K.H."/>
        </authorList>
    </citation>
    <scope>NUCLEOTIDE SEQUENCE [LARGE SCALE GENOMIC DNA]</scope>
    <source>
        <strain evidence="14">ATCC 24235 / CBS 4417 / NBRC 1672 / NRRL Y-8282 / UCD 70-5</strain>
    </source>
</reference>
<dbReference type="InterPro" id="IPR002067">
    <property type="entry name" value="MCP"/>
</dbReference>
<keyword evidence="14" id="KW-1185">Reference proteome</keyword>
<dbReference type="OMA" id="FFGVYEF"/>
<evidence type="ECO:0000256" key="5">
    <source>
        <dbReference type="ARBA" id="ARBA00022737"/>
    </source>
</evidence>
<dbReference type="Pfam" id="PF00153">
    <property type="entry name" value="Mito_carr"/>
    <property type="match status" value="3"/>
</dbReference>
<dbReference type="FunFam" id="1.50.40.10:FF:000095">
    <property type="entry name" value="Mitochondrial carrier protein"/>
    <property type="match status" value="1"/>
</dbReference>
<sequence length="385" mass="42346">MIKFITPFISSHSLPPYGDHNEPTSSAHLNNGNLNKKGDDDLSQPRGNDKEQKDVNSRPLLHNILAGGLGGAIGDSAMHSLDTVKTRQQGASTVLKYKNMISAYKTMFIEEGVTRGLYSGYSAAMLGSFPSAAIFFGTYEYSKRQMVNKFGINETTAYLASGFLGDLVSSIVYVPSEVLKTRLQLQGCYNNMHFDSGYNYKNVRDAIKTILRVEGYSALFFGYKATLSRDLPFSALQFAFYEEFRRLAYNLEGKNLIINNHLEQDDLSIFSELITGASAGGLAGILTTPLDVVKTRIQTQQSLPITAGTTKLVSDSSNSNKQSPLTNSINKSLKVIYKTEGVVGLFSGVGPRFIWTSIQSSICLLLYQMLLRGLNKTMHSGEQLN</sequence>
<evidence type="ECO:0000256" key="6">
    <source>
        <dbReference type="ARBA" id="ARBA00022792"/>
    </source>
</evidence>
<dbReference type="GO" id="GO:1990616">
    <property type="term" value="P:magnesium ion export from mitochondrion"/>
    <property type="evidence" value="ECO:0007669"/>
    <property type="project" value="EnsemblFungi"/>
</dbReference>
<dbReference type="GO" id="GO:0015095">
    <property type="term" value="F:magnesium ion transmembrane transporter activity"/>
    <property type="evidence" value="ECO:0007669"/>
    <property type="project" value="EnsemblFungi"/>
</dbReference>
<dbReference type="HOGENOM" id="CLU_015166_3_2_1"/>
<gene>
    <name evidence="13" type="primary">TPHA0C03660</name>
    <name evidence="13" type="ordered locus">TPHA_0C03660</name>
</gene>
<organism evidence="13 14">
    <name type="scientific">Tetrapisispora phaffii (strain ATCC 24235 / CBS 4417 / NBRC 1672 / NRRL Y-8282 / UCD 70-5)</name>
    <name type="common">Yeast</name>
    <name type="synonym">Fabospora phaffii</name>
    <dbReference type="NCBI Taxonomy" id="1071381"/>
    <lineage>
        <taxon>Eukaryota</taxon>
        <taxon>Fungi</taxon>
        <taxon>Dikarya</taxon>
        <taxon>Ascomycota</taxon>
        <taxon>Saccharomycotina</taxon>
        <taxon>Saccharomycetes</taxon>
        <taxon>Saccharomycetales</taxon>
        <taxon>Saccharomycetaceae</taxon>
        <taxon>Tetrapisispora</taxon>
    </lineage>
</organism>
<dbReference type="GO" id="GO:0005743">
    <property type="term" value="C:mitochondrial inner membrane"/>
    <property type="evidence" value="ECO:0007669"/>
    <property type="project" value="UniProtKB-SubCell"/>
</dbReference>
<dbReference type="Proteomes" id="UP000005666">
    <property type="component" value="Chromosome 3"/>
</dbReference>
<evidence type="ECO:0000256" key="2">
    <source>
        <dbReference type="ARBA" id="ARBA00006375"/>
    </source>
</evidence>
<evidence type="ECO:0000313" key="14">
    <source>
        <dbReference type="Proteomes" id="UP000005666"/>
    </source>
</evidence>
<keyword evidence="3 11" id="KW-0813">Transport</keyword>
<dbReference type="EMBL" id="HE612858">
    <property type="protein sequence ID" value="CCE62518.1"/>
    <property type="molecule type" value="Genomic_DNA"/>
</dbReference>
<keyword evidence="9 10" id="KW-0472">Membrane</keyword>
<evidence type="ECO:0000313" key="13">
    <source>
        <dbReference type="EMBL" id="CCE62518.1"/>
    </source>
</evidence>
<keyword evidence="5" id="KW-0677">Repeat</keyword>
<keyword evidence="8" id="KW-0496">Mitochondrion</keyword>
<feature type="repeat" description="Solcar" evidence="10">
    <location>
        <begin position="267"/>
        <end position="373"/>
    </location>
</feature>
<evidence type="ECO:0000256" key="1">
    <source>
        <dbReference type="ARBA" id="ARBA00004448"/>
    </source>
</evidence>
<dbReference type="GeneID" id="11533762"/>
<feature type="region of interest" description="Disordered" evidence="12">
    <location>
        <begin position="13"/>
        <end position="57"/>
    </location>
</feature>
<evidence type="ECO:0000256" key="3">
    <source>
        <dbReference type="ARBA" id="ARBA00022448"/>
    </source>
</evidence>
<dbReference type="InterPro" id="IPR018108">
    <property type="entry name" value="MCP_transmembrane"/>
</dbReference>
<keyword evidence="6" id="KW-0999">Mitochondrion inner membrane</keyword>
<dbReference type="FunFam" id="1.50.40.10:FF:000125">
    <property type="entry name" value="YMR166C-like protein"/>
    <property type="match status" value="1"/>
</dbReference>
<accession>G8BQK6</accession>
<evidence type="ECO:0000256" key="4">
    <source>
        <dbReference type="ARBA" id="ARBA00022692"/>
    </source>
</evidence>
<dbReference type="PRINTS" id="PR00926">
    <property type="entry name" value="MITOCARRIER"/>
</dbReference>
<dbReference type="KEGG" id="tpf:TPHA_0C03660"/>
<keyword evidence="7" id="KW-1133">Transmembrane helix</keyword>
<dbReference type="SUPFAM" id="SSF103506">
    <property type="entry name" value="Mitochondrial carrier"/>
    <property type="match status" value="1"/>
</dbReference>
<evidence type="ECO:0000256" key="10">
    <source>
        <dbReference type="PROSITE-ProRule" id="PRU00282"/>
    </source>
</evidence>
<protein>
    <recommendedName>
        <fullName evidence="15">Mitochondrial carrier protein</fullName>
    </recommendedName>
</protein>
<name>G8BQK6_TETPH</name>
<feature type="repeat" description="Solcar" evidence="10">
    <location>
        <begin position="153"/>
        <end position="247"/>
    </location>
</feature>
<dbReference type="OrthoDB" id="415315at2759"/>
<evidence type="ECO:0000256" key="11">
    <source>
        <dbReference type="RuleBase" id="RU000488"/>
    </source>
</evidence>
<dbReference type="AlphaFoldDB" id="G8BQK6"/>